<dbReference type="InterPro" id="IPR002110">
    <property type="entry name" value="Ankyrin_rpt"/>
</dbReference>
<dbReference type="PROSITE" id="PS50297">
    <property type="entry name" value="ANK_REP_REGION"/>
    <property type="match status" value="1"/>
</dbReference>
<dbReference type="AlphaFoldDB" id="A0A8H6MDG1"/>
<gene>
    <name evidence="4" type="ORF">DFP72DRAFT_805377</name>
</gene>
<dbReference type="SUPFAM" id="SSF48403">
    <property type="entry name" value="Ankyrin repeat"/>
    <property type="match status" value="1"/>
</dbReference>
<protein>
    <submittedName>
        <fullName evidence="4">Cytoplasmic protein</fullName>
    </submittedName>
</protein>
<dbReference type="PANTHER" id="PTHR24126:SF14">
    <property type="entry name" value="ANK_REP_REGION DOMAIN-CONTAINING PROTEIN"/>
    <property type="match status" value="1"/>
</dbReference>
<comment type="caution">
    <text evidence="4">The sequence shown here is derived from an EMBL/GenBank/DDBJ whole genome shotgun (WGS) entry which is preliminary data.</text>
</comment>
<evidence type="ECO:0000256" key="3">
    <source>
        <dbReference type="PROSITE-ProRule" id="PRU00023"/>
    </source>
</evidence>
<keyword evidence="5" id="KW-1185">Reference proteome</keyword>
<dbReference type="Gene3D" id="1.25.40.20">
    <property type="entry name" value="Ankyrin repeat-containing domain"/>
    <property type="match status" value="1"/>
</dbReference>
<evidence type="ECO:0000256" key="1">
    <source>
        <dbReference type="ARBA" id="ARBA00022737"/>
    </source>
</evidence>
<dbReference type="InterPro" id="IPR036770">
    <property type="entry name" value="Ankyrin_rpt-contain_sf"/>
</dbReference>
<accession>A0A8H6MDG1</accession>
<dbReference type="PANTHER" id="PTHR24126">
    <property type="entry name" value="ANKYRIN REPEAT, PH AND SEC7 DOMAIN CONTAINING PROTEIN SECG-RELATED"/>
    <property type="match status" value="1"/>
</dbReference>
<evidence type="ECO:0000256" key="2">
    <source>
        <dbReference type="ARBA" id="ARBA00023043"/>
    </source>
</evidence>
<dbReference type="Proteomes" id="UP000521943">
    <property type="component" value="Unassembled WGS sequence"/>
</dbReference>
<dbReference type="Pfam" id="PF12796">
    <property type="entry name" value="Ank_2"/>
    <property type="match status" value="1"/>
</dbReference>
<dbReference type="EMBL" id="JACGCI010000013">
    <property type="protein sequence ID" value="KAF6759992.1"/>
    <property type="molecule type" value="Genomic_DNA"/>
</dbReference>
<evidence type="ECO:0000313" key="4">
    <source>
        <dbReference type="EMBL" id="KAF6759992.1"/>
    </source>
</evidence>
<dbReference type="SMART" id="SM00248">
    <property type="entry name" value="ANK"/>
    <property type="match status" value="2"/>
</dbReference>
<sequence>MASTIPDDDRDELLLSCRYGDLEDVQAFVAKYGSDALPSVRDDNQNTILHMVSANGHLDALNYLLPLVPKSLLSAQNSAGSTPLHWAALNAHLEVAKVLVEYSNGPGIDLIDIKNLAGHSPLAEAEFSGWDEGAKYFVGVMNLDTEQADKGVGDGDAVLDAGQQIEVEIEDAEGQIAKIKIGGNESETNASSSTAA</sequence>
<reference evidence="4 5" key="1">
    <citation type="submission" date="2020-07" db="EMBL/GenBank/DDBJ databases">
        <title>Comparative genomics of pyrophilous fungi reveals a link between fire events and developmental genes.</title>
        <authorList>
            <consortium name="DOE Joint Genome Institute"/>
            <person name="Steindorff A.S."/>
            <person name="Carver A."/>
            <person name="Calhoun S."/>
            <person name="Stillman K."/>
            <person name="Liu H."/>
            <person name="Lipzen A."/>
            <person name="Pangilinan J."/>
            <person name="Labutti K."/>
            <person name="Bruns T.D."/>
            <person name="Grigoriev I.V."/>
        </authorList>
    </citation>
    <scope>NUCLEOTIDE SEQUENCE [LARGE SCALE GENOMIC DNA]</scope>
    <source>
        <strain evidence="4 5">CBS 144469</strain>
    </source>
</reference>
<name>A0A8H6MDG1_9AGAR</name>
<dbReference type="OrthoDB" id="10057496at2759"/>
<evidence type="ECO:0000313" key="5">
    <source>
        <dbReference type="Proteomes" id="UP000521943"/>
    </source>
</evidence>
<keyword evidence="1" id="KW-0677">Repeat</keyword>
<proteinExistence type="predicted"/>
<dbReference type="PROSITE" id="PS50088">
    <property type="entry name" value="ANK_REPEAT"/>
    <property type="match status" value="1"/>
</dbReference>
<feature type="repeat" description="ANK" evidence="3">
    <location>
        <begin position="79"/>
        <end position="101"/>
    </location>
</feature>
<organism evidence="4 5">
    <name type="scientific">Ephemerocybe angulata</name>
    <dbReference type="NCBI Taxonomy" id="980116"/>
    <lineage>
        <taxon>Eukaryota</taxon>
        <taxon>Fungi</taxon>
        <taxon>Dikarya</taxon>
        <taxon>Basidiomycota</taxon>
        <taxon>Agaricomycotina</taxon>
        <taxon>Agaricomycetes</taxon>
        <taxon>Agaricomycetidae</taxon>
        <taxon>Agaricales</taxon>
        <taxon>Agaricineae</taxon>
        <taxon>Psathyrellaceae</taxon>
        <taxon>Ephemerocybe</taxon>
    </lineage>
</organism>
<keyword evidence="2 3" id="KW-0040">ANK repeat</keyword>